<name>A0A0L6W4B6_9FIRM</name>
<gene>
    <name evidence="1" type="ORF">Tfer_1299</name>
</gene>
<dbReference type="Gene3D" id="3.20.20.210">
    <property type="match status" value="1"/>
</dbReference>
<evidence type="ECO:0000313" key="2">
    <source>
        <dbReference type="Proteomes" id="UP000037175"/>
    </source>
</evidence>
<dbReference type="Proteomes" id="UP000037175">
    <property type="component" value="Unassembled WGS sequence"/>
</dbReference>
<sequence>MMADVTALAKEREQIFRDLFSGKTPKRVPVSNPATLEYAIQYYGEDLAVVQWDVPSMEPILDKFCQEFPTDTTPIGSLRLPAFYQMLGSKAIVMGSGGFMQHPEVVGLLAEEYDDFIAAPYDFIIDTVLPRLYTELDAEPSQKALVLAKAMKAYYDDYGTLAQIRERINAKHGLVAPAVALTEAPFDFLADFLRSFKGISGDVRRYPDKVLAACEAVLPLMIKKGKLPAPGILGFTFIPLHMAPYMRDKDFEKFYWPTFKKLVEECVAMGQNVQLFVEHDWMRYLDYLYELPENTIMRFEYGDPKLVAEKLGKKHIISGFYPVTLLQTGTEEQCIDKAKELLDILAPTGKYWFQADKSIINADKEGKVAKNLRAVLSYIMENGSY</sequence>
<dbReference type="GO" id="GO:0006779">
    <property type="term" value="P:porphyrin-containing compound biosynthetic process"/>
    <property type="evidence" value="ECO:0007669"/>
    <property type="project" value="InterPro"/>
</dbReference>
<comment type="caution">
    <text evidence="1">The sequence shown here is derived from an EMBL/GenBank/DDBJ whole genome shotgun (WGS) entry which is preliminary data.</text>
</comment>
<dbReference type="SUPFAM" id="SSF51726">
    <property type="entry name" value="UROD/MetE-like"/>
    <property type="match status" value="1"/>
</dbReference>
<organism evidence="1 2">
    <name type="scientific">Thermincola ferriacetica</name>
    <dbReference type="NCBI Taxonomy" id="281456"/>
    <lineage>
        <taxon>Bacteria</taxon>
        <taxon>Bacillati</taxon>
        <taxon>Bacillota</taxon>
        <taxon>Clostridia</taxon>
        <taxon>Eubacteriales</taxon>
        <taxon>Thermincolaceae</taxon>
        <taxon>Thermincola</taxon>
    </lineage>
</organism>
<dbReference type="AlphaFoldDB" id="A0A0L6W4B6"/>
<protein>
    <submittedName>
        <fullName evidence="1">Uncharacterized protein</fullName>
    </submittedName>
</protein>
<dbReference type="EMBL" id="LGTE01000007">
    <property type="protein sequence ID" value="KNZ69919.1"/>
    <property type="molecule type" value="Genomic_DNA"/>
</dbReference>
<accession>A0A0L6W4B6</accession>
<keyword evidence="2" id="KW-1185">Reference proteome</keyword>
<proteinExistence type="predicted"/>
<evidence type="ECO:0000313" key="1">
    <source>
        <dbReference type="EMBL" id="KNZ69919.1"/>
    </source>
</evidence>
<dbReference type="GO" id="GO:0004853">
    <property type="term" value="F:uroporphyrinogen decarboxylase activity"/>
    <property type="evidence" value="ECO:0007669"/>
    <property type="project" value="InterPro"/>
</dbReference>
<reference evidence="2" key="1">
    <citation type="submission" date="2015-07" db="EMBL/GenBank/DDBJ databases">
        <title>Complete Genome of Thermincola ferriacetica strain Z-0001T.</title>
        <authorList>
            <person name="Lusk B."/>
            <person name="Badalamenti J.P."/>
            <person name="Parameswaran P."/>
            <person name="Bond D.R."/>
            <person name="Torres C.I."/>
        </authorList>
    </citation>
    <scope>NUCLEOTIDE SEQUENCE [LARGE SCALE GENOMIC DNA]</scope>
    <source>
        <strain evidence="2">Z-0001</strain>
    </source>
</reference>
<dbReference type="InterPro" id="IPR038071">
    <property type="entry name" value="UROD/MetE-like_sf"/>
</dbReference>